<organism evidence="2 3">
    <name type="scientific">Sporosarcina soli</name>
    <dbReference type="NCBI Taxonomy" id="334736"/>
    <lineage>
        <taxon>Bacteria</taxon>
        <taxon>Bacillati</taxon>
        <taxon>Bacillota</taxon>
        <taxon>Bacilli</taxon>
        <taxon>Bacillales</taxon>
        <taxon>Caryophanaceae</taxon>
        <taxon>Sporosarcina</taxon>
    </lineage>
</organism>
<comment type="caution">
    <text evidence="2">The sequence shown here is derived from an EMBL/GenBank/DDBJ whole genome shotgun (WGS) entry which is preliminary data.</text>
</comment>
<gene>
    <name evidence="2" type="ORF">ACFPRA_21205</name>
</gene>
<reference evidence="3" key="1">
    <citation type="journal article" date="2019" name="Int. J. Syst. Evol. Microbiol.">
        <title>The Global Catalogue of Microorganisms (GCM) 10K type strain sequencing project: providing services to taxonomists for standard genome sequencing and annotation.</title>
        <authorList>
            <consortium name="The Broad Institute Genomics Platform"/>
            <consortium name="The Broad Institute Genome Sequencing Center for Infectious Disease"/>
            <person name="Wu L."/>
            <person name="Ma J."/>
        </authorList>
    </citation>
    <scope>NUCLEOTIDE SEQUENCE [LARGE SCALE GENOMIC DNA]</scope>
    <source>
        <strain evidence="3">CGMCC 4.1434</strain>
    </source>
</reference>
<proteinExistence type="predicted"/>
<accession>A0ABW0TR64</accession>
<protein>
    <recommendedName>
        <fullName evidence="4">LPXTG cell wall anchor domain-containing protein</fullName>
    </recommendedName>
</protein>
<feature type="transmembrane region" description="Helical" evidence="1">
    <location>
        <begin position="33"/>
        <end position="51"/>
    </location>
</feature>
<name>A0ABW0TR64_9BACL</name>
<dbReference type="Proteomes" id="UP001596109">
    <property type="component" value="Unassembled WGS sequence"/>
</dbReference>
<evidence type="ECO:0000313" key="2">
    <source>
        <dbReference type="EMBL" id="MFC5591408.1"/>
    </source>
</evidence>
<keyword evidence="1" id="KW-1133">Transmembrane helix</keyword>
<evidence type="ECO:0008006" key="4">
    <source>
        <dbReference type="Google" id="ProtNLM"/>
    </source>
</evidence>
<evidence type="ECO:0000313" key="3">
    <source>
        <dbReference type="Proteomes" id="UP001596109"/>
    </source>
</evidence>
<keyword evidence="1" id="KW-0812">Transmembrane</keyword>
<keyword evidence="1" id="KW-0472">Membrane</keyword>
<evidence type="ECO:0000256" key="1">
    <source>
        <dbReference type="SAM" id="Phobius"/>
    </source>
</evidence>
<keyword evidence="3" id="KW-1185">Reference proteome</keyword>
<dbReference type="RefSeq" id="WP_381439168.1">
    <property type="nucleotide sequence ID" value="NZ_JBHSNO010000016.1"/>
</dbReference>
<dbReference type="EMBL" id="JBHSNO010000016">
    <property type="protein sequence ID" value="MFC5591408.1"/>
    <property type="molecule type" value="Genomic_DNA"/>
</dbReference>
<sequence>MSKATVAGIIIGIGLLILLKVFQDSIPRITDPLTNILILIGFVLLAIIYGVSRLRKNKK</sequence>